<dbReference type="SUPFAM" id="SSF54001">
    <property type="entry name" value="Cysteine proteinases"/>
    <property type="match status" value="1"/>
</dbReference>
<dbReference type="GeneID" id="111595529"/>
<protein>
    <submittedName>
        <fullName evidence="5">Zingipain-2</fullName>
    </submittedName>
</protein>
<dbReference type="SMART" id="SM00645">
    <property type="entry name" value="Pept_C1"/>
    <property type="match status" value="1"/>
</dbReference>
<dbReference type="RefSeq" id="XP_023165079.2">
    <property type="nucleotide sequence ID" value="XM_023309311.2"/>
</dbReference>
<reference evidence="5" key="1">
    <citation type="submission" date="2025-08" db="UniProtKB">
        <authorList>
            <consortium name="RefSeq"/>
        </authorList>
    </citation>
    <scope>IDENTIFICATION</scope>
    <source>
        <strain evidence="5">15085-1641.00</strain>
        <tissue evidence="5">Whole body</tissue>
    </source>
</reference>
<dbReference type="AlphaFoldDB" id="A0A6J1LFS7"/>
<evidence type="ECO:0000259" key="3">
    <source>
        <dbReference type="SMART" id="SM00645"/>
    </source>
</evidence>
<evidence type="ECO:0000256" key="2">
    <source>
        <dbReference type="SAM" id="SignalP"/>
    </source>
</evidence>
<dbReference type="KEGG" id="dhe:111595529"/>
<keyword evidence="2" id="KW-0732">Signal</keyword>
<feature type="signal peptide" evidence="2">
    <location>
        <begin position="1"/>
        <end position="16"/>
    </location>
</feature>
<gene>
    <name evidence="5" type="primary">LOC111595529</name>
</gene>
<dbReference type="OMA" id="QQGMCLP"/>
<feature type="chain" id="PRO_5026838919" evidence="2">
    <location>
        <begin position="17"/>
        <end position="354"/>
    </location>
</feature>
<organism evidence="4 5">
    <name type="scientific">Drosophila hydei</name>
    <name type="common">Fruit fly</name>
    <dbReference type="NCBI Taxonomy" id="7224"/>
    <lineage>
        <taxon>Eukaryota</taxon>
        <taxon>Metazoa</taxon>
        <taxon>Ecdysozoa</taxon>
        <taxon>Arthropoda</taxon>
        <taxon>Hexapoda</taxon>
        <taxon>Insecta</taxon>
        <taxon>Pterygota</taxon>
        <taxon>Neoptera</taxon>
        <taxon>Endopterygota</taxon>
        <taxon>Diptera</taxon>
        <taxon>Brachycera</taxon>
        <taxon>Muscomorpha</taxon>
        <taxon>Ephydroidea</taxon>
        <taxon>Drosophilidae</taxon>
        <taxon>Drosophila</taxon>
    </lineage>
</organism>
<dbReference type="InterPro" id="IPR013128">
    <property type="entry name" value="Peptidase_C1A"/>
</dbReference>
<dbReference type="Gene3D" id="3.90.70.10">
    <property type="entry name" value="Cysteine proteinases"/>
    <property type="match status" value="1"/>
</dbReference>
<feature type="domain" description="Peptidase C1A papain C-terminal" evidence="3">
    <location>
        <begin position="110"/>
        <end position="331"/>
    </location>
</feature>
<accession>A0A6J1LFS7</accession>
<dbReference type="Pfam" id="PF00112">
    <property type="entry name" value="Peptidase_C1"/>
    <property type="match status" value="1"/>
</dbReference>
<dbReference type="CDD" id="cd02248">
    <property type="entry name" value="Peptidase_C1A"/>
    <property type="match status" value="1"/>
</dbReference>
<sequence length="354" mass="38718">MFKLLLCCLVVSGAYAINHGTQAADFEAYMKKFGKVYTPAEKNNAQFYYNYHKNLIAQQNALADRKASSYRVNENQFSDIRLITFAARLPEARYPTTSFNVTPITPIEVAPPEFDILSQWGIELVAQDQGTVCSSSWAYAVARSIQILNAIQVGNFTPLNNSAQALIDCAGMGNGCTTQVPQIAFDYLTQNGALLLNEADYPATNTDSQQGMCKPQMPPSAIKVDSYGTIPDGNDALLMRYVASEVPVIVEYNPATFGFMHYSSGVYVPPVRAQASSSQFLVVVGYGHDTESDLDYWLCLNSFGDTWGEKGFIRIVRSSTQPIAKRAIFPNSLGTIATTPSTPTTTTRATPITP</sequence>
<dbReference type="OrthoDB" id="387093at2759"/>
<name>A0A6J1LFS7_DROHY</name>
<proteinExistence type="inferred from homology"/>
<comment type="similarity">
    <text evidence="1">Belongs to the peptidase C1 family.</text>
</comment>
<evidence type="ECO:0000313" key="4">
    <source>
        <dbReference type="Proteomes" id="UP000504633"/>
    </source>
</evidence>
<dbReference type="InterPro" id="IPR038765">
    <property type="entry name" value="Papain-like_cys_pep_sf"/>
</dbReference>
<keyword evidence="4" id="KW-1185">Reference proteome</keyword>
<dbReference type="InterPro" id="IPR000668">
    <property type="entry name" value="Peptidase_C1A_C"/>
</dbReference>
<dbReference type="GO" id="GO:0008234">
    <property type="term" value="F:cysteine-type peptidase activity"/>
    <property type="evidence" value="ECO:0007669"/>
    <property type="project" value="InterPro"/>
</dbReference>
<dbReference type="PANTHER" id="PTHR12411">
    <property type="entry name" value="CYSTEINE PROTEASE FAMILY C1-RELATED"/>
    <property type="match status" value="1"/>
</dbReference>
<dbReference type="Proteomes" id="UP000504633">
    <property type="component" value="Unplaced"/>
</dbReference>
<evidence type="ECO:0000313" key="5">
    <source>
        <dbReference type="RefSeq" id="XP_023165079.2"/>
    </source>
</evidence>
<dbReference type="GO" id="GO:0006508">
    <property type="term" value="P:proteolysis"/>
    <property type="evidence" value="ECO:0007669"/>
    <property type="project" value="InterPro"/>
</dbReference>
<evidence type="ECO:0000256" key="1">
    <source>
        <dbReference type="ARBA" id="ARBA00008455"/>
    </source>
</evidence>
<dbReference type="InterPro" id="IPR039417">
    <property type="entry name" value="Peptidase_C1A_papain-like"/>
</dbReference>